<evidence type="ECO:0000256" key="16">
    <source>
        <dbReference type="ARBA" id="ARBA00063896"/>
    </source>
</evidence>
<keyword evidence="7" id="KW-0677">Repeat</keyword>
<keyword evidence="9 19" id="KW-1133">Transmembrane helix</keyword>
<keyword evidence="13" id="KW-0966">Cell projection</keyword>
<dbReference type="FunFam" id="2.60.40.10:FF:000114">
    <property type="entry name" value="Neuronal cell adhesion molecule"/>
    <property type="match status" value="1"/>
</dbReference>
<feature type="domain" description="Fibronectin type-III" evidence="22">
    <location>
        <begin position="711"/>
        <end position="804"/>
    </location>
</feature>
<keyword evidence="11" id="KW-1015">Disulfide bond</keyword>
<evidence type="ECO:0000313" key="24">
    <source>
        <dbReference type="Proteomes" id="UP001046870"/>
    </source>
</evidence>
<dbReference type="FunFam" id="2.60.40.10:FF:000238">
    <property type="entry name" value="Neuronal cell adhesion molecule"/>
    <property type="match status" value="1"/>
</dbReference>
<dbReference type="FunFam" id="2.60.40.10:FF:000347">
    <property type="entry name" value="Neuronal cell adhesion molecule"/>
    <property type="match status" value="1"/>
</dbReference>
<dbReference type="Pfam" id="PF13927">
    <property type="entry name" value="Ig_3"/>
    <property type="match status" value="1"/>
</dbReference>
<evidence type="ECO:0000256" key="1">
    <source>
        <dbReference type="ARBA" id="ARBA00004251"/>
    </source>
</evidence>
<dbReference type="PROSITE" id="PS50835">
    <property type="entry name" value="IG_LIKE"/>
    <property type="match status" value="6"/>
</dbReference>
<feature type="domain" description="Ig-like" evidence="21">
    <location>
        <begin position="426"/>
        <end position="513"/>
    </location>
</feature>
<feature type="domain" description="Ig-like" evidence="21">
    <location>
        <begin position="518"/>
        <end position="604"/>
    </location>
</feature>
<feature type="domain" description="Ig-like" evidence="21">
    <location>
        <begin position="333"/>
        <end position="420"/>
    </location>
</feature>
<dbReference type="InterPro" id="IPR026966">
    <property type="entry name" value="Neurofascin/L1/NrCAM_C"/>
</dbReference>
<dbReference type="PANTHER" id="PTHR44170:SF12">
    <property type="entry name" value="NEUROFASCIN"/>
    <property type="match status" value="1"/>
</dbReference>
<evidence type="ECO:0000256" key="12">
    <source>
        <dbReference type="ARBA" id="ARBA00023180"/>
    </source>
</evidence>
<feature type="domain" description="Fibronectin type-III" evidence="22">
    <location>
        <begin position="917"/>
        <end position="1014"/>
    </location>
</feature>
<evidence type="ECO:0000259" key="21">
    <source>
        <dbReference type="PROSITE" id="PS50835"/>
    </source>
</evidence>
<dbReference type="InterPro" id="IPR003599">
    <property type="entry name" value="Ig_sub"/>
</dbReference>
<feature type="domain" description="Ig-like" evidence="21">
    <location>
        <begin position="37"/>
        <end position="133"/>
    </location>
</feature>
<dbReference type="FunFam" id="2.60.40.10:FF:000100">
    <property type="entry name" value="Neuronal cell adhesion molecule a"/>
    <property type="match status" value="1"/>
</dbReference>
<feature type="region of interest" description="Disordered" evidence="18">
    <location>
        <begin position="1056"/>
        <end position="1175"/>
    </location>
</feature>
<dbReference type="Pfam" id="PF13882">
    <property type="entry name" value="Bravo_FIGEY"/>
    <property type="match status" value="1"/>
</dbReference>
<organism evidence="23 24">
    <name type="scientific">Megalops atlanticus</name>
    <name type="common">Tarpon</name>
    <name type="synonym">Clupea gigantea</name>
    <dbReference type="NCBI Taxonomy" id="7932"/>
    <lineage>
        <taxon>Eukaryota</taxon>
        <taxon>Metazoa</taxon>
        <taxon>Chordata</taxon>
        <taxon>Craniata</taxon>
        <taxon>Vertebrata</taxon>
        <taxon>Euteleostomi</taxon>
        <taxon>Actinopterygii</taxon>
        <taxon>Neopterygii</taxon>
        <taxon>Teleostei</taxon>
        <taxon>Elopiformes</taxon>
        <taxon>Megalopidae</taxon>
        <taxon>Megalops</taxon>
    </lineage>
</organism>
<dbReference type="InterPro" id="IPR003961">
    <property type="entry name" value="FN3_dom"/>
</dbReference>
<feature type="compositionally biased region" description="Acidic residues" evidence="18">
    <location>
        <begin position="1120"/>
        <end position="1132"/>
    </location>
</feature>
<dbReference type="InterPro" id="IPR036179">
    <property type="entry name" value="Ig-like_dom_sf"/>
</dbReference>
<dbReference type="SUPFAM" id="SSF49265">
    <property type="entry name" value="Fibronectin type III"/>
    <property type="match status" value="2"/>
</dbReference>
<keyword evidence="8" id="KW-0130">Cell adhesion</keyword>
<dbReference type="FunFam" id="2.60.40.10:FF:000028">
    <property type="entry name" value="Neuronal cell adhesion molecule"/>
    <property type="match status" value="1"/>
</dbReference>
<name>A0A9D3Q0V1_MEGAT</name>
<dbReference type="GO" id="GO:0098632">
    <property type="term" value="F:cell-cell adhesion mediator activity"/>
    <property type="evidence" value="ECO:0007669"/>
    <property type="project" value="TreeGrafter"/>
</dbReference>
<dbReference type="FunFam" id="2.60.40.10:FF:000038">
    <property type="entry name" value="Neuronal cell adhesion molecule"/>
    <property type="match status" value="1"/>
</dbReference>
<dbReference type="InterPro" id="IPR013783">
    <property type="entry name" value="Ig-like_fold"/>
</dbReference>
<evidence type="ECO:0000256" key="5">
    <source>
        <dbReference type="ARBA" id="ARBA00022692"/>
    </source>
</evidence>
<evidence type="ECO:0000256" key="10">
    <source>
        <dbReference type="ARBA" id="ARBA00023136"/>
    </source>
</evidence>
<dbReference type="InterPro" id="IPR003598">
    <property type="entry name" value="Ig_sub2"/>
</dbReference>
<dbReference type="Gene3D" id="2.60.40.10">
    <property type="entry name" value="Immunoglobulins"/>
    <property type="match status" value="10"/>
</dbReference>
<feature type="domain" description="Fibronectin type-III" evidence="22">
    <location>
        <begin position="809"/>
        <end position="913"/>
    </location>
</feature>
<keyword evidence="5 19" id="KW-0812">Transmembrane</keyword>
<dbReference type="Pfam" id="PF07679">
    <property type="entry name" value="I-set"/>
    <property type="match status" value="3"/>
</dbReference>
<keyword evidence="4" id="KW-1003">Cell membrane</keyword>
<dbReference type="OrthoDB" id="10010359at2759"/>
<evidence type="ECO:0000256" key="14">
    <source>
        <dbReference type="ARBA" id="ARBA00023319"/>
    </source>
</evidence>
<dbReference type="InterPro" id="IPR036116">
    <property type="entry name" value="FN3_sf"/>
</dbReference>
<dbReference type="InterPro" id="IPR013098">
    <property type="entry name" value="Ig_I-set"/>
</dbReference>
<evidence type="ECO:0000256" key="11">
    <source>
        <dbReference type="ARBA" id="ARBA00023157"/>
    </source>
</evidence>
<reference evidence="23" key="1">
    <citation type="submission" date="2021-01" db="EMBL/GenBank/DDBJ databases">
        <authorList>
            <person name="Zahm M."/>
            <person name="Roques C."/>
            <person name="Cabau C."/>
            <person name="Klopp C."/>
            <person name="Donnadieu C."/>
            <person name="Jouanno E."/>
            <person name="Lampietro C."/>
            <person name="Louis A."/>
            <person name="Herpin A."/>
            <person name="Echchiki A."/>
            <person name="Berthelot C."/>
            <person name="Parey E."/>
            <person name="Roest-Crollius H."/>
            <person name="Braasch I."/>
            <person name="Postlethwait J."/>
            <person name="Bobe J."/>
            <person name="Montfort J."/>
            <person name="Bouchez O."/>
            <person name="Begum T."/>
            <person name="Mejri S."/>
            <person name="Adams A."/>
            <person name="Chen W.-J."/>
            <person name="Guiguen Y."/>
        </authorList>
    </citation>
    <scope>NUCLEOTIDE SEQUENCE</scope>
    <source>
        <strain evidence="23">YG-15Mar2019-1</strain>
        <tissue evidence="23">Brain</tissue>
    </source>
</reference>
<dbReference type="Proteomes" id="UP001046870">
    <property type="component" value="Chromosome 8"/>
</dbReference>
<comment type="subunit">
    <text evidence="16">Interacts with SHTN1; the interaction occurs in axonal growth cones. Interacts with isoform 2 of BSG.</text>
</comment>
<evidence type="ECO:0000259" key="22">
    <source>
        <dbReference type="PROSITE" id="PS50853"/>
    </source>
</evidence>
<dbReference type="GO" id="GO:0007411">
    <property type="term" value="P:axon guidance"/>
    <property type="evidence" value="ECO:0007669"/>
    <property type="project" value="TreeGrafter"/>
</dbReference>
<dbReference type="SMART" id="SM00409">
    <property type="entry name" value="IG"/>
    <property type="match status" value="6"/>
</dbReference>
<feature type="compositionally biased region" description="Basic and acidic residues" evidence="18">
    <location>
        <begin position="1057"/>
        <end position="1075"/>
    </location>
</feature>
<dbReference type="PANTHER" id="PTHR44170">
    <property type="entry name" value="PROTEIN SIDEKICK"/>
    <property type="match status" value="1"/>
</dbReference>
<dbReference type="PROSITE" id="PS50853">
    <property type="entry name" value="FN3"/>
    <property type="match status" value="4"/>
</dbReference>
<evidence type="ECO:0000256" key="15">
    <source>
        <dbReference type="ARBA" id="ARBA00060042"/>
    </source>
</evidence>
<sequence length="1175" mass="133159">MAARCWGLAGAEPVLLLLLLWRDVCTMEVPLDLRQPPTIIKQSMKDHIVDPRHGIFIECEGKGNPTPVFSWRRNGKFYNVPRDSWVSMRRWSGTLDMGFGYGRRPEEYEGEYQCFATNDYGSAMSNKIRLRVSRSPQWPKEVLEPVVVNVGFPLVLACNPPPALPPPQTFWLNSSMMPIPQDRRVSMGVNGDLYFSHVTVNDSLTDYSCNARFLATQTIQQKNPYTLKVLTTRMVAETVPSFLTPIGTSSSKLVLRGEELVLECISAGFPTPIIRWFKQGGALPMRKVKLENFNKTMRIARASDDDAGDYTCTASNRMGTVRHVINVQVKVAPYWIEKPANLIVAPDENGRLVCRANGNPKPTIQWLVNGEPIEIARPNPSRQVAGDTLIFRSVQVGSSAVYQCNASNEHGYVLANAFVSIVDAAPRMLGLRNQVVKVMENNRTFLECPFFGSPLPELRWFKDGHSSPLSGSQYRVYPNGTLEIRRVRIEDQGPYTCVATSMMGKAENHVRLEVKEHTRITSPPQNLIATRGSLARFDCRVKYDITLPLTVIWLKDNKPVPLGWRLRKEDDYLVIPGVNREDEGRYTCVVKTELDEASASARLTVIDRPDPPTDLELSDPSERSVRLTWVPGDDNHSPILEYLVQFEEDRWAGGRWQNLSSYPGNLNSVILQLSPFINYQFRVIAINAIGWSRPSLPSQRYKTSGAPPDAIPGNIRGIGHRKTNMEISWQPLKDRERNGPHLRYVVWWRRRDSREEWKNATTYWLRHIIYDTDTFTPYEIKVQAMNDFGLGPESPIAIGYSGEDRPQAAPTNLRVSKVESTKATVHWNPVARPTIMGELKEYKAYYWRDSSVLKWLSVRRDRKSKGFYTISPRPYGVLTGLMPYSNYKMYMVVANNRYEGPPSSTIEFQTKEGVPGPPKFLRVQQRHLDTLYLEWDRPAEPNGILTGYTLKYQAVNGSRGAGRMQVLSFPVNVTSYSMRRPDRYTRYKFTLAARTQLGAGEELSEESPHYTTEAYSREQVDIATQGWFIGVMCAVALLVLILLIVCFIKRSRGGKYPVRDKKDTPLDASDEKDQDGSFDYRSLERINRVSTLPYPKREEENRQLRGSQASLDGMVKMPESDDSLVDYGEGGDGDGQFNEDGSFIGQYASKKDREETDCNESSEPTSPINAIYSLA</sequence>
<feature type="transmembrane region" description="Helical" evidence="19">
    <location>
        <begin position="1027"/>
        <end position="1048"/>
    </location>
</feature>
<keyword evidence="24" id="KW-1185">Reference proteome</keyword>
<feature type="domain" description="Ig-like" evidence="21">
    <location>
        <begin position="240"/>
        <end position="328"/>
    </location>
</feature>
<evidence type="ECO:0000256" key="17">
    <source>
        <dbReference type="ARBA" id="ARBA00074488"/>
    </source>
</evidence>
<evidence type="ECO:0000256" key="3">
    <source>
        <dbReference type="ARBA" id="ARBA00008588"/>
    </source>
</evidence>
<gene>
    <name evidence="23" type="ORF">MATL_G00110810</name>
</gene>
<evidence type="ECO:0000256" key="4">
    <source>
        <dbReference type="ARBA" id="ARBA00022475"/>
    </source>
</evidence>
<evidence type="ECO:0000256" key="2">
    <source>
        <dbReference type="ARBA" id="ARBA00004624"/>
    </source>
</evidence>
<comment type="function">
    <text evidence="15">Neural cell adhesion molecule involved in the dynamics of cell adhesion and in the generation of transmembrane signals at tyrosine kinase receptors. During brain development, critical in multiple processes, including neuronal migration, axonal growth and fasciculation, and synaptogenesis. In the mature brain, plays a role in the dynamics of neuronal structure and function, including synaptic plasticity.</text>
</comment>
<accession>A0A9D3Q0V1</accession>
<dbReference type="SMART" id="SM00060">
    <property type="entry name" value="FN3"/>
    <property type="match status" value="4"/>
</dbReference>
<dbReference type="FunFam" id="2.60.40.10:FF:000005">
    <property type="entry name" value="Neuronal cell adhesion molecule"/>
    <property type="match status" value="1"/>
</dbReference>
<evidence type="ECO:0000256" key="20">
    <source>
        <dbReference type="SAM" id="SignalP"/>
    </source>
</evidence>
<dbReference type="GO" id="GO:0007420">
    <property type="term" value="P:brain development"/>
    <property type="evidence" value="ECO:0007669"/>
    <property type="project" value="TreeGrafter"/>
</dbReference>
<dbReference type="FunFam" id="2.60.40.10:FF:000078">
    <property type="entry name" value="Neuronal cell adhesion molecule"/>
    <property type="match status" value="1"/>
</dbReference>
<dbReference type="GO" id="GO:0030426">
    <property type="term" value="C:growth cone"/>
    <property type="evidence" value="ECO:0007669"/>
    <property type="project" value="UniProtKB-SubCell"/>
</dbReference>
<dbReference type="InterPro" id="IPR007110">
    <property type="entry name" value="Ig-like_dom"/>
</dbReference>
<dbReference type="GO" id="GO:0005886">
    <property type="term" value="C:plasma membrane"/>
    <property type="evidence" value="ECO:0007669"/>
    <property type="project" value="UniProtKB-SubCell"/>
</dbReference>
<dbReference type="GO" id="GO:0009986">
    <property type="term" value="C:cell surface"/>
    <property type="evidence" value="ECO:0007669"/>
    <property type="project" value="UniProtKB-ARBA"/>
</dbReference>
<dbReference type="FunFam" id="2.60.40.10:FF:000057">
    <property type="entry name" value="neural cell adhesion molecule L1"/>
    <property type="match status" value="1"/>
</dbReference>
<feature type="domain" description="Fibronectin type-III" evidence="22">
    <location>
        <begin position="611"/>
        <end position="706"/>
    </location>
</feature>
<feature type="signal peptide" evidence="20">
    <location>
        <begin position="1"/>
        <end position="26"/>
    </location>
</feature>
<dbReference type="AlphaFoldDB" id="A0A9D3Q0V1"/>
<keyword evidence="14" id="KW-0393">Immunoglobulin domain</keyword>
<evidence type="ECO:0000313" key="23">
    <source>
        <dbReference type="EMBL" id="KAG7472628.1"/>
    </source>
</evidence>
<comment type="caution">
    <text evidence="23">The sequence shown here is derived from an EMBL/GenBank/DDBJ whole genome shotgun (WGS) entry which is preliminary data.</text>
</comment>
<comment type="similarity">
    <text evidence="3">Belongs to the immunoglobulin superfamily. L1/neurofascin/NgCAM family.</text>
</comment>
<dbReference type="CDD" id="cd00063">
    <property type="entry name" value="FN3"/>
    <property type="match status" value="4"/>
</dbReference>
<feature type="domain" description="Ig-like" evidence="21">
    <location>
        <begin position="139"/>
        <end position="220"/>
    </location>
</feature>
<proteinExistence type="inferred from homology"/>
<evidence type="ECO:0000256" key="8">
    <source>
        <dbReference type="ARBA" id="ARBA00022889"/>
    </source>
</evidence>
<evidence type="ECO:0000256" key="6">
    <source>
        <dbReference type="ARBA" id="ARBA00022729"/>
    </source>
</evidence>
<dbReference type="Pfam" id="PF00041">
    <property type="entry name" value="fn3"/>
    <property type="match status" value="4"/>
</dbReference>
<evidence type="ECO:0000256" key="19">
    <source>
        <dbReference type="SAM" id="Phobius"/>
    </source>
</evidence>
<comment type="subcellular location">
    <subcellularLocation>
        <location evidence="1">Cell membrane</location>
        <topology evidence="1">Single-pass type I membrane protein</topology>
    </subcellularLocation>
    <subcellularLocation>
        <location evidence="2">Cell projection</location>
        <location evidence="2">Growth cone</location>
    </subcellularLocation>
</comment>
<keyword evidence="6 20" id="KW-0732">Signal</keyword>
<dbReference type="SMART" id="SM00408">
    <property type="entry name" value="IGc2"/>
    <property type="match status" value="4"/>
</dbReference>
<protein>
    <recommendedName>
        <fullName evidence="17">Neural cell adhesion molecule L1</fullName>
    </recommendedName>
</protein>
<feature type="chain" id="PRO_5038977335" description="Neural cell adhesion molecule L1" evidence="20">
    <location>
        <begin position="27"/>
        <end position="1175"/>
    </location>
</feature>
<keyword evidence="12" id="KW-0325">Glycoprotein</keyword>
<keyword evidence="10 19" id="KW-0472">Membrane</keyword>
<evidence type="ECO:0000256" key="18">
    <source>
        <dbReference type="SAM" id="MobiDB-lite"/>
    </source>
</evidence>
<evidence type="ECO:0000256" key="13">
    <source>
        <dbReference type="ARBA" id="ARBA00023273"/>
    </source>
</evidence>
<dbReference type="SUPFAM" id="SSF48726">
    <property type="entry name" value="Immunoglobulin"/>
    <property type="match status" value="5"/>
</dbReference>
<evidence type="ECO:0000256" key="9">
    <source>
        <dbReference type="ARBA" id="ARBA00022989"/>
    </source>
</evidence>
<dbReference type="EMBL" id="JAFDVH010000008">
    <property type="protein sequence ID" value="KAG7472628.1"/>
    <property type="molecule type" value="Genomic_DNA"/>
</dbReference>
<evidence type="ECO:0000256" key="7">
    <source>
        <dbReference type="ARBA" id="ARBA00022737"/>
    </source>
</evidence>